<gene>
    <name evidence="2" type="ORF">Hsar01_04121</name>
</gene>
<protein>
    <submittedName>
        <fullName evidence="2">IS630 family transposase ISSac1</fullName>
    </submittedName>
</protein>
<dbReference type="InterPro" id="IPR047655">
    <property type="entry name" value="Transpos_IS630-like"/>
</dbReference>
<dbReference type="InterPro" id="IPR038717">
    <property type="entry name" value="Tc1-like_DDE_dom"/>
</dbReference>
<evidence type="ECO:0000313" key="3">
    <source>
        <dbReference type="Proteomes" id="UP001476282"/>
    </source>
</evidence>
<dbReference type="EMBL" id="BAABRI010000053">
    <property type="protein sequence ID" value="GAA5484867.1"/>
    <property type="molecule type" value="Genomic_DNA"/>
</dbReference>
<name>A0ABP9UVW3_9BACT</name>
<dbReference type="Proteomes" id="UP001476282">
    <property type="component" value="Unassembled WGS sequence"/>
</dbReference>
<feature type="domain" description="Tc1-like transposase DDE" evidence="1">
    <location>
        <begin position="17"/>
        <end position="170"/>
    </location>
</feature>
<comment type="caution">
    <text evidence="2">The sequence shown here is derived from an EMBL/GenBank/DDBJ whole genome shotgun (WGS) entry which is preliminary data.</text>
</comment>
<reference evidence="2 3" key="1">
    <citation type="submission" date="2024-02" db="EMBL/GenBank/DDBJ databases">
        <title>Haloferula sargassicola NBRC 104335.</title>
        <authorList>
            <person name="Ichikawa N."/>
            <person name="Katano-Makiyama Y."/>
            <person name="Hidaka K."/>
        </authorList>
    </citation>
    <scope>NUCLEOTIDE SEQUENCE [LARGE SCALE GENOMIC DNA]</scope>
    <source>
        <strain evidence="2 3">NBRC 104335</strain>
    </source>
</reference>
<keyword evidence="3" id="KW-1185">Reference proteome</keyword>
<dbReference type="NCBIfam" id="NF033545">
    <property type="entry name" value="transpos_IS630"/>
    <property type="match status" value="1"/>
</dbReference>
<dbReference type="Pfam" id="PF13358">
    <property type="entry name" value="DDE_3"/>
    <property type="match status" value="1"/>
</dbReference>
<sequence length="208" mass="23546">MEDVLEVYSRPPTPAIPLVCLDEFAKQLLSESRPAIPAAPGRPARHDYEYVREGSVTGFMIAMPHVGERDVFIGRDGRRTATDFAACLDHIAHRLLPGADKILLVMDNLNTHTTASLYEAFPAEKARALCERFEIHHTPKHGSWLNMAEIEIGLLARQCLNRRIGSVDEFRSQVGAYLRWKNADPKPIRWQFDNSQARVKLRSLYPSV</sequence>
<evidence type="ECO:0000259" key="1">
    <source>
        <dbReference type="Pfam" id="PF13358"/>
    </source>
</evidence>
<evidence type="ECO:0000313" key="2">
    <source>
        <dbReference type="EMBL" id="GAA5484867.1"/>
    </source>
</evidence>
<proteinExistence type="predicted"/>
<accession>A0ABP9UVW3</accession>
<organism evidence="2 3">
    <name type="scientific">Haloferula sargassicola</name>
    <dbReference type="NCBI Taxonomy" id="490096"/>
    <lineage>
        <taxon>Bacteria</taxon>
        <taxon>Pseudomonadati</taxon>
        <taxon>Verrucomicrobiota</taxon>
        <taxon>Verrucomicrobiia</taxon>
        <taxon>Verrucomicrobiales</taxon>
        <taxon>Verrucomicrobiaceae</taxon>
        <taxon>Haloferula</taxon>
    </lineage>
</organism>